<organism evidence="2 3">
    <name type="scientific">Psychromonas marina</name>
    <dbReference type="NCBI Taxonomy" id="88364"/>
    <lineage>
        <taxon>Bacteria</taxon>
        <taxon>Pseudomonadati</taxon>
        <taxon>Pseudomonadota</taxon>
        <taxon>Gammaproteobacteria</taxon>
        <taxon>Alteromonadales</taxon>
        <taxon>Psychromonadaceae</taxon>
        <taxon>Psychromonas</taxon>
    </lineage>
</organism>
<protein>
    <recommendedName>
        <fullName evidence="1">Alginate lyase 2 domain-containing protein</fullName>
    </recommendedName>
</protein>
<dbReference type="InterPro" id="IPR013320">
    <property type="entry name" value="ConA-like_dom_sf"/>
</dbReference>
<dbReference type="Gene3D" id="2.60.120.200">
    <property type="match status" value="2"/>
</dbReference>
<gene>
    <name evidence="2" type="ORF">GCM10007916_26240</name>
</gene>
<name>A0ABQ6E2K8_9GAMM</name>
<keyword evidence="3" id="KW-1185">Reference proteome</keyword>
<reference evidence="3" key="1">
    <citation type="journal article" date="2019" name="Int. J. Syst. Evol. Microbiol.">
        <title>The Global Catalogue of Microorganisms (GCM) 10K type strain sequencing project: providing services to taxonomists for standard genome sequencing and annotation.</title>
        <authorList>
            <consortium name="The Broad Institute Genomics Platform"/>
            <consortium name="The Broad Institute Genome Sequencing Center for Infectious Disease"/>
            <person name="Wu L."/>
            <person name="Ma J."/>
        </authorList>
    </citation>
    <scope>NUCLEOTIDE SEQUENCE [LARGE SCALE GENOMIC DNA]</scope>
    <source>
        <strain evidence="3">NBRC 103166</strain>
    </source>
</reference>
<proteinExistence type="predicted"/>
<evidence type="ECO:0000313" key="3">
    <source>
        <dbReference type="Proteomes" id="UP001157353"/>
    </source>
</evidence>
<dbReference type="EMBL" id="BSPQ01000013">
    <property type="protein sequence ID" value="GLS91555.1"/>
    <property type="molecule type" value="Genomic_DNA"/>
</dbReference>
<dbReference type="InterPro" id="IPR014895">
    <property type="entry name" value="Alginate_lyase_2"/>
</dbReference>
<evidence type="ECO:0000259" key="1">
    <source>
        <dbReference type="Pfam" id="PF08787"/>
    </source>
</evidence>
<feature type="domain" description="Alginate lyase 2" evidence="1">
    <location>
        <begin position="45"/>
        <end position="262"/>
    </location>
</feature>
<dbReference type="Proteomes" id="UP001157353">
    <property type="component" value="Unassembled WGS sequence"/>
</dbReference>
<comment type="caution">
    <text evidence="2">The sequence shown here is derived from an EMBL/GenBank/DDBJ whole genome shotgun (WGS) entry which is preliminary data.</text>
</comment>
<dbReference type="Pfam" id="PF08787">
    <property type="entry name" value="Alginate_lyase2"/>
    <property type="match status" value="2"/>
</dbReference>
<dbReference type="SUPFAM" id="SSF49899">
    <property type="entry name" value="Concanavalin A-like lectins/glucanases"/>
    <property type="match status" value="2"/>
</dbReference>
<sequence length="569" mass="63703">MFDGVPYDYAQYQDALDNANLQLTDLADCENNDVDQSCSKSDVVKAGGYQDYDNEHFYIDSTSGWLTFAMSGDSNRSELRFVENFKTNLSDTQYQLSAQVMPINPNESVQNSSDGEEITLLQVHNKGESGETDETVLSHPLLRVIWDGENRTDDNTNLSYNNAYWAVLKTNAFECSDTSKPAYSNNCGDSYDYLYLGDFNQNEQTSFDIIVGNERLIINVDNRQKVDVDISYWSHLYSYFKAGVYNQYENGNSIAQFKSITYSENPFDDESSTELPMNDLDPSLPPSANFDLSLWYISIPVDNGEGVATGIKEEELNDGYENTDYFYTAADGGMVFRVGKYGYKTSINTSYTRTEFREMLRDGEDIDTKGVNGNNWVFSSISVDEQAKAGAVDGILEATLAVNEVTTTGKSSEVGRVVIGQIHAPDDEPLRLYYRLLPGHSKGSVYFAHEANGDVVDSEIYIDLIGSKSSSSEPSDGIELDEKFFYRIEVEGDELTVTIKRDDKADIVESISMANSGYDVAGQYMYFKAGVYNQCKTDANGDEVDPEDFATTPNTEFAQATFYYLKNEH</sequence>
<evidence type="ECO:0000313" key="2">
    <source>
        <dbReference type="EMBL" id="GLS91555.1"/>
    </source>
</evidence>
<accession>A0ABQ6E2K8</accession>
<feature type="domain" description="Alginate lyase 2" evidence="1">
    <location>
        <begin position="290"/>
        <end position="569"/>
    </location>
</feature>